<dbReference type="InterPro" id="IPR039424">
    <property type="entry name" value="SBP_5"/>
</dbReference>
<evidence type="ECO:0000256" key="1">
    <source>
        <dbReference type="SAM" id="MobiDB-lite"/>
    </source>
</evidence>
<dbReference type="STRING" id="592026.GCWU0000282_003031"/>
<sequence>MKRKKLLSVVLAGVMAFSLTACGGNGNSTEGGSTSGSASSAKSSASSTASSASTGSTSSTASSSVSSAEATPVSGGQLIIGDGTQSNGDIYPYWTNNASDYAVYQLTGGASTIEIDKAGKFVVNPQVVKEKNDVKNDDGTVTTTFKLQEGLKWSNGEPITAKDYVFRVLYFSSPVIVEIGATDNTAGSDFDGFTEYNEGKTKVFKGVRLLGDYEFSVTIAKEKLPNYYQDAMAGVSPAYMKGWLPEGYDIKDDGKGAYFSKDLKAKDIKKKAEDFRFNMDAFSGPYMREKYDETSNTYTLVKNPNYVGNYEGQKPYIDTIIYKYVQNETQMDELATGGVDILLHMGGGDEINSGMDLVEKGTHNYVEYPRNGYGKLVFVCDRGPTQYTEVRHAIAYLLDRNEFAKTFTGGHGSVVNGCYGLAQWMVEEREDEIGALNQYSFSVDNAIAELEKAGFTLDKDGKPYKSGLRYKKLDNGKLMPLKIEWCSSENNPVSDLLATKLANSEDVKKAGMEIKQSVVTFNELIQNYEQAKKNDYNMYNMGVGFTAIYNREFDYAIGNPQNHNRIADKELAKLAKNMNLVDPSEEDEYLNRFVAFQQRWNELLPDLPLYSNQYHDFFNNKLKGYEGIKDAIWDITSQINYCWVQK</sequence>
<feature type="chain" id="PRO_5038725806" evidence="2">
    <location>
        <begin position="24"/>
        <end position="646"/>
    </location>
</feature>
<name>V2XHV0_9FIRM</name>
<evidence type="ECO:0000256" key="2">
    <source>
        <dbReference type="SAM" id="SignalP"/>
    </source>
</evidence>
<dbReference type="HOGENOM" id="CLU_382503_0_0_9"/>
<evidence type="ECO:0000313" key="5">
    <source>
        <dbReference type="Proteomes" id="UP000018227"/>
    </source>
</evidence>
<dbReference type="RefSeq" id="WP_023355873.1">
    <property type="nucleotide sequence ID" value="NZ_KI535370.1"/>
</dbReference>
<dbReference type="InterPro" id="IPR000914">
    <property type="entry name" value="SBP_5_dom"/>
</dbReference>
<organism evidence="4 5">
    <name type="scientific">Catonella morbi ATCC 51271</name>
    <dbReference type="NCBI Taxonomy" id="592026"/>
    <lineage>
        <taxon>Bacteria</taxon>
        <taxon>Bacillati</taxon>
        <taxon>Bacillota</taxon>
        <taxon>Clostridia</taxon>
        <taxon>Lachnospirales</taxon>
        <taxon>Lachnospiraceae</taxon>
        <taxon>Catonella</taxon>
    </lineage>
</organism>
<evidence type="ECO:0000313" key="4">
    <source>
        <dbReference type="EMBL" id="ESL01734.1"/>
    </source>
</evidence>
<dbReference type="Gene3D" id="3.10.105.10">
    <property type="entry name" value="Dipeptide-binding Protein, Domain 3"/>
    <property type="match status" value="1"/>
</dbReference>
<gene>
    <name evidence="4" type="ORF">GCWU0000282_003031</name>
</gene>
<proteinExistence type="predicted"/>
<feature type="signal peptide" evidence="2">
    <location>
        <begin position="1"/>
        <end position="23"/>
    </location>
</feature>
<accession>V2XHV0</accession>
<dbReference type="PANTHER" id="PTHR30290">
    <property type="entry name" value="PERIPLASMIC BINDING COMPONENT OF ABC TRANSPORTER"/>
    <property type="match status" value="1"/>
</dbReference>
<dbReference type="Gene3D" id="3.40.190.10">
    <property type="entry name" value="Periplasmic binding protein-like II"/>
    <property type="match status" value="1"/>
</dbReference>
<dbReference type="CDD" id="cd00995">
    <property type="entry name" value="PBP2_NikA_DppA_OppA_like"/>
    <property type="match status" value="1"/>
</dbReference>
<dbReference type="OrthoDB" id="9772924at2"/>
<dbReference type="eggNOG" id="COG0747">
    <property type="taxonomic scope" value="Bacteria"/>
</dbReference>
<evidence type="ECO:0000259" key="3">
    <source>
        <dbReference type="Pfam" id="PF00496"/>
    </source>
</evidence>
<keyword evidence="5" id="KW-1185">Reference proteome</keyword>
<dbReference type="GO" id="GO:1904680">
    <property type="term" value="F:peptide transmembrane transporter activity"/>
    <property type="evidence" value="ECO:0007669"/>
    <property type="project" value="TreeGrafter"/>
</dbReference>
<feature type="region of interest" description="Disordered" evidence="1">
    <location>
        <begin position="28"/>
        <end position="68"/>
    </location>
</feature>
<comment type="caution">
    <text evidence="4">The sequence shown here is derived from an EMBL/GenBank/DDBJ whole genome shotgun (WGS) entry which is preliminary data.</text>
</comment>
<dbReference type="EMBL" id="ACIL03000020">
    <property type="protein sequence ID" value="ESL01734.1"/>
    <property type="molecule type" value="Genomic_DNA"/>
</dbReference>
<dbReference type="AlphaFoldDB" id="V2XHV0"/>
<protein>
    <submittedName>
        <fullName evidence="4">ABC transporter, substrate-binding protein, family 5</fullName>
    </submittedName>
</protein>
<dbReference type="SUPFAM" id="SSF53850">
    <property type="entry name" value="Periplasmic binding protein-like II"/>
    <property type="match status" value="1"/>
</dbReference>
<feature type="domain" description="Solute-binding protein family 5" evidence="3">
    <location>
        <begin position="135"/>
        <end position="546"/>
    </location>
</feature>
<dbReference type="PROSITE" id="PS51257">
    <property type="entry name" value="PROKAR_LIPOPROTEIN"/>
    <property type="match status" value="1"/>
</dbReference>
<dbReference type="Pfam" id="PF00496">
    <property type="entry name" value="SBP_bac_5"/>
    <property type="match status" value="1"/>
</dbReference>
<dbReference type="GO" id="GO:0015833">
    <property type="term" value="P:peptide transport"/>
    <property type="evidence" value="ECO:0007669"/>
    <property type="project" value="TreeGrafter"/>
</dbReference>
<reference evidence="4 5" key="1">
    <citation type="submission" date="2013-06" db="EMBL/GenBank/DDBJ databases">
        <authorList>
            <person name="Weinstock G."/>
            <person name="Sodergren E."/>
            <person name="Clifton S."/>
            <person name="Fulton L."/>
            <person name="Fulton B."/>
            <person name="Courtney L."/>
            <person name="Fronick C."/>
            <person name="Harrison M."/>
            <person name="Strong C."/>
            <person name="Farmer C."/>
            <person name="Delahaunty K."/>
            <person name="Markovic C."/>
            <person name="Hall O."/>
            <person name="Minx P."/>
            <person name="Tomlinson C."/>
            <person name="Mitreva M."/>
            <person name="Nelson J."/>
            <person name="Hou S."/>
            <person name="Wollam A."/>
            <person name="Pepin K.H."/>
            <person name="Johnson M."/>
            <person name="Bhonagiri V."/>
            <person name="Nash W.E."/>
            <person name="Warren W."/>
            <person name="Chinwalla A."/>
            <person name="Mardis E.R."/>
            <person name="Wilson R.K."/>
        </authorList>
    </citation>
    <scope>NUCLEOTIDE SEQUENCE [LARGE SCALE GENOMIC DNA]</scope>
    <source>
        <strain evidence="4 5">ATCC 51271</strain>
    </source>
</reference>
<dbReference type="Proteomes" id="UP000018227">
    <property type="component" value="Unassembled WGS sequence"/>
</dbReference>
<keyword evidence="2" id="KW-0732">Signal</keyword>